<proteinExistence type="predicted"/>
<dbReference type="AlphaFoldDB" id="A0A8T0D2Z6"/>
<protein>
    <submittedName>
        <fullName evidence="1">Uncharacterized protein</fullName>
    </submittedName>
</protein>
<evidence type="ECO:0000313" key="1">
    <source>
        <dbReference type="EMBL" id="KAF8560961.1"/>
    </source>
</evidence>
<gene>
    <name evidence="1" type="ORF">P879_04867</name>
</gene>
<comment type="caution">
    <text evidence="1">The sequence shown here is derived from an EMBL/GenBank/DDBJ whole genome shotgun (WGS) entry which is preliminary data.</text>
</comment>
<accession>A0A8T0D2Z6</accession>
<sequence>MFYTPFSLWFGFCGLRMLYTAGRHRLVHDYCVFPKVDTTMTDLLGAVSPLSRKRMCVHGVLRLLSLVRSDSRS</sequence>
<evidence type="ECO:0000313" key="2">
    <source>
        <dbReference type="Proteomes" id="UP000699462"/>
    </source>
</evidence>
<keyword evidence="2" id="KW-1185">Reference proteome</keyword>
<name>A0A8T0D2Z6_9TREM</name>
<dbReference type="EMBL" id="JTDF01022099">
    <property type="protein sequence ID" value="KAF8560961.1"/>
    <property type="molecule type" value="Genomic_DNA"/>
</dbReference>
<dbReference type="Proteomes" id="UP000699462">
    <property type="component" value="Unassembled WGS sequence"/>
</dbReference>
<organism evidence="1 2">
    <name type="scientific">Paragonimus westermani</name>
    <dbReference type="NCBI Taxonomy" id="34504"/>
    <lineage>
        <taxon>Eukaryota</taxon>
        <taxon>Metazoa</taxon>
        <taxon>Spiralia</taxon>
        <taxon>Lophotrochozoa</taxon>
        <taxon>Platyhelminthes</taxon>
        <taxon>Trematoda</taxon>
        <taxon>Digenea</taxon>
        <taxon>Plagiorchiida</taxon>
        <taxon>Troglotremata</taxon>
        <taxon>Troglotrematidae</taxon>
        <taxon>Paragonimus</taxon>
    </lineage>
</organism>
<reference evidence="1 2" key="1">
    <citation type="submission" date="2019-07" db="EMBL/GenBank/DDBJ databases">
        <title>Annotation for the trematode Paragonimus westermani.</title>
        <authorList>
            <person name="Choi Y.-J."/>
        </authorList>
    </citation>
    <scope>NUCLEOTIDE SEQUENCE [LARGE SCALE GENOMIC DNA]</scope>
    <source>
        <strain evidence="1">180907_Pwestermani</strain>
    </source>
</reference>